<dbReference type="EMBL" id="KB200236">
    <property type="protein sequence ID" value="ESP02445.1"/>
    <property type="molecule type" value="Genomic_DNA"/>
</dbReference>
<dbReference type="HOGENOM" id="CLU_736183_0_0_1"/>
<reference evidence="1 2" key="1">
    <citation type="journal article" date="2013" name="Nature">
        <title>Insights into bilaterian evolution from three spiralian genomes.</title>
        <authorList>
            <person name="Simakov O."/>
            <person name="Marletaz F."/>
            <person name="Cho S.J."/>
            <person name="Edsinger-Gonzales E."/>
            <person name="Havlak P."/>
            <person name="Hellsten U."/>
            <person name="Kuo D.H."/>
            <person name="Larsson T."/>
            <person name="Lv J."/>
            <person name="Arendt D."/>
            <person name="Savage R."/>
            <person name="Osoegawa K."/>
            <person name="de Jong P."/>
            <person name="Grimwood J."/>
            <person name="Chapman J.A."/>
            <person name="Shapiro H."/>
            <person name="Aerts A."/>
            <person name="Otillar R.P."/>
            <person name="Terry A.Y."/>
            <person name="Boore J.L."/>
            <person name="Grigoriev I.V."/>
            <person name="Lindberg D.R."/>
            <person name="Seaver E.C."/>
            <person name="Weisblat D.A."/>
            <person name="Putnam N.H."/>
            <person name="Rokhsar D.S."/>
        </authorList>
    </citation>
    <scope>NUCLEOTIDE SEQUENCE [LARGE SCALE GENOMIC DNA]</scope>
</reference>
<dbReference type="OrthoDB" id="5974632at2759"/>
<proteinExistence type="predicted"/>
<evidence type="ECO:0000313" key="2">
    <source>
        <dbReference type="Proteomes" id="UP000030746"/>
    </source>
</evidence>
<dbReference type="AlphaFoldDB" id="V4CJS1"/>
<name>V4CJS1_LOTGI</name>
<dbReference type="InterPro" id="IPR028236">
    <property type="entry name" value="CPLANE1"/>
</dbReference>
<dbReference type="PANTHER" id="PTHR14492">
    <property type="entry name" value="JBTS17"/>
    <property type="match status" value="1"/>
</dbReference>
<organism evidence="1 2">
    <name type="scientific">Lottia gigantea</name>
    <name type="common">Giant owl limpet</name>
    <dbReference type="NCBI Taxonomy" id="225164"/>
    <lineage>
        <taxon>Eukaryota</taxon>
        <taxon>Metazoa</taxon>
        <taxon>Spiralia</taxon>
        <taxon>Lophotrochozoa</taxon>
        <taxon>Mollusca</taxon>
        <taxon>Gastropoda</taxon>
        <taxon>Patellogastropoda</taxon>
        <taxon>Lottioidea</taxon>
        <taxon>Lottiidae</taxon>
        <taxon>Lottia</taxon>
    </lineage>
</organism>
<dbReference type="KEGG" id="lgi:LOTGIDRAFT_138431"/>
<accession>V4CJS1</accession>
<dbReference type="RefSeq" id="XP_009046831.1">
    <property type="nucleotide sequence ID" value="XM_009048583.1"/>
</dbReference>
<keyword evidence="2" id="KW-1185">Reference proteome</keyword>
<dbReference type="SUPFAM" id="SSF69322">
    <property type="entry name" value="Tricorn protease domain 2"/>
    <property type="match status" value="1"/>
</dbReference>
<dbReference type="OMA" id="WEYLEFR"/>
<dbReference type="GeneID" id="20234055"/>
<protein>
    <submittedName>
        <fullName evidence="1">Uncharacterized protein</fullName>
    </submittedName>
</protein>
<evidence type="ECO:0000313" key="1">
    <source>
        <dbReference type="EMBL" id="ESP02445.1"/>
    </source>
</evidence>
<gene>
    <name evidence="1" type="ORF">LOTGIDRAFT_138431</name>
</gene>
<dbReference type="Proteomes" id="UP000030746">
    <property type="component" value="Unassembled WGS sequence"/>
</dbReference>
<sequence length="367" mass="41074">MKVELEVLAYTSIRRKKPWPRLLWIGKEKESLLLLDENRVGVLYLPSGKTKRQIPKLSPLIEECLTLSSTPNGCYLVGLLKSGDIFIWYKDKDIIKTISGLSQLLPLTTLLTESCKVYSCNDGSKLLLVVGTDRYFVWKQHIQCQDSGPILSGDWISVIVPVNVPLPTSDCLETSTNGTFYESQICGSCCQWSVVFNHGNSVCVRTLLLRFPSPHELLSENCPTVHIEWCCLQYSIDKINKNCEIVNSRGAYQSSYSNDGQILAIAVNQRSPAYSAMLFISPLTDTLLVSQLHGCGLKQPETRHGRQYWVKDMVWTVDNLFVACILNNGSVTVLSRLGEPVVIHIAGCSIDIGPNYYLPLHPLVHIQ</sequence>
<dbReference type="PANTHER" id="PTHR14492:SF4">
    <property type="entry name" value="CILIOGENESIS AND PLANAR POLARITY EFFECTOR 1"/>
    <property type="match status" value="1"/>
</dbReference>
<dbReference type="CTD" id="20234055"/>